<sequence>MRNFLVIFSVLFAYQLHAEENINIKKALAEHLNEQLPNYEVAYFDFNSDGVKDAFIYINDSNWCGSGGCTSFVFSGTTNGFKFQSKSMITNKPILVTSTKTNGWYDLVVNTGGIGQVVLTFDGKSYPLNPSMQPKVKEKQLSSVTTILK</sequence>
<name>A0A5S3YNW4_9GAMM</name>
<dbReference type="SUPFAM" id="SSF69318">
    <property type="entry name" value="Integrin alpha N-terminal domain"/>
    <property type="match status" value="1"/>
</dbReference>
<gene>
    <name evidence="1" type="ORF">CWB73_20565</name>
</gene>
<organism evidence="1 2">
    <name type="scientific">Pseudoalteromonas phenolica</name>
    <dbReference type="NCBI Taxonomy" id="161398"/>
    <lineage>
        <taxon>Bacteria</taxon>
        <taxon>Pseudomonadati</taxon>
        <taxon>Pseudomonadota</taxon>
        <taxon>Gammaproteobacteria</taxon>
        <taxon>Alteromonadales</taxon>
        <taxon>Pseudoalteromonadaceae</taxon>
        <taxon>Pseudoalteromonas</taxon>
    </lineage>
</organism>
<dbReference type="Proteomes" id="UP000307362">
    <property type="component" value="Unassembled WGS sequence"/>
</dbReference>
<evidence type="ECO:0000313" key="2">
    <source>
        <dbReference type="Proteomes" id="UP000307362"/>
    </source>
</evidence>
<reference evidence="1 2" key="1">
    <citation type="submission" date="2017-12" db="EMBL/GenBank/DDBJ databases">
        <authorList>
            <person name="Paulsen S."/>
            <person name="Gram L.K."/>
        </authorList>
    </citation>
    <scope>NUCLEOTIDE SEQUENCE [LARGE SCALE GENOMIC DNA]</scope>
    <source>
        <strain evidence="1 2">S1189</strain>
    </source>
</reference>
<comment type="caution">
    <text evidence="1">The sequence shown here is derived from an EMBL/GenBank/DDBJ whole genome shotgun (WGS) entry which is preliminary data.</text>
</comment>
<evidence type="ECO:0000313" key="1">
    <source>
        <dbReference type="EMBL" id="TMP77214.1"/>
    </source>
</evidence>
<protein>
    <submittedName>
        <fullName evidence="1">Uncharacterized protein</fullName>
    </submittedName>
</protein>
<dbReference type="AlphaFoldDB" id="A0A5S3YNW4"/>
<proteinExistence type="predicted"/>
<dbReference type="EMBL" id="PNCM01000104">
    <property type="protein sequence ID" value="TMP77214.1"/>
    <property type="molecule type" value="Genomic_DNA"/>
</dbReference>
<dbReference type="OrthoDB" id="9803397at2"/>
<reference evidence="2" key="2">
    <citation type="submission" date="2019-06" db="EMBL/GenBank/DDBJ databases">
        <title>Co-occurence of chitin degradation, pigmentation and bioactivity in marine Pseudoalteromonas.</title>
        <authorList>
            <person name="Sonnenschein E.C."/>
            <person name="Bech P.K."/>
        </authorList>
    </citation>
    <scope>NUCLEOTIDE SEQUENCE [LARGE SCALE GENOMIC DNA]</scope>
    <source>
        <strain evidence="2">S1189</strain>
    </source>
</reference>
<dbReference type="InterPro" id="IPR028994">
    <property type="entry name" value="Integrin_alpha_N"/>
</dbReference>
<accession>A0A5S3YNW4</accession>